<dbReference type="AlphaFoldDB" id="A0A2A9HGK1"/>
<dbReference type="InterPro" id="IPR029045">
    <property type="entry name" value="ClpP/crotonase-like_dom_sf"/>
</dbReference>
<gene>
    <name evidence="3" type="ORF">A9A59_1477</name>
</gene>
<organism evidence="3 4">
    <name type="scientific">Tepidiforma thermophila (strain KCTC 52669 / CGMCC 1.13589 / G233)</name>
    <dbReference type="NCBI Taxonomy" id="2761530"/>
    <lineage>
        <taxon>Bacteria</taxon>
        <taxon>Bacillati</taxon>
        <taxon>Chloroflexota</taxon>
        <taxon>Tepidiformia</taxon>
        <taxon>Tepidiformales</taxon>
        <taxon>Tepidiformaceae</taxon>
        <taxon>Tepidiforma</taxon>
    </lineage>
</organism>
<dbReference type="Proteomes" id="UP000223071">
    <property type="component" value="Unassembled WGS sequence"/>
</dbReference>
<dbReference type="Pfam" id="PF00378">
    <property type="entry name" value="ECH_1"/>
    <property type="match status" value="1"/>
</dbReference>
<comment type="similarity">
    <text evidence="1 2">Belongs to the enoyl-CoA hydratase/isomerase family.</text>
</comment>
<proteinExistence type="inferred from homology"/>
<dbReference type="PROSITE" id="PS00166">
    <property type="entry name" value="ENOYL_COA_HYDRATASE"/>
    <property type="match status" value="1"/>
</dbReference>
<dbReference type="InterPro" id="IPR001753">
    <property type="entry name" value="Enoyl-CoA_hydra/iso"/>
</dbReference>
<evidence type="ECO:0000256" key="1">
    <source>
        <dbReference type="ARBA" id="ARBA00005254"/>
    </source>
</evidence>
<dbReference type="GO" id="GO:0003824">
    <property type="term" value="F:catalytic activity"/>
    <property type="evidence" value="ECO:0007669"/>
    <property type="project" value="InterPro"/>
</dbReference>
<evidence type="ECO:0000313" key="4">
    <source>
        <dbReference type="Proteomes" id="UP000223071"/>
    </source>
</evidence>
<keyword evidence="4" id="KW-1185">Reference proteome</keyword>
<dbReference type="InterPro" id="IPR018376">
    <property type="entry name" value="Enoyl-CoA_hyd/isom_CS"/>
</dbReference>
<evidence type="ECO:0000256" key="2">
    <source>
        <dbReference type="RuleBase" id="RU003707"/>
    </source>
</evidence>
<dbReference type="Gene3D" id="3.90.226.10">
    <property type="entry name" value="2-enoyl-CoA Hydratase, Chain A, domain 1"/>
    <property type="match status" value="1"/>
</dbReference>
<dbReference type="CDD" id="cd06558">
    <property type="entry name" value="crotonase-like"/>
    <property type="match status" value="1"/>
</dbReference>
<dbReference type="SUPFAM" id="SSF52096">
    <property type="entry name" value="ClpP/crotonase"/>
    <property type="match status" value="1"/>
</dbReference>
<dbReference type="PANTHER" id="PTHR11941:SF54">
    <property type="entry name" value="ENOYL-COA HYDRATASE, MITOCHONDRIAL"/>
    <property type="match status" value="1"/>
</dbReference>
<reference evidence="3 4" key="1">
    <citation type="submission" date="2017-09" db="EMBL/GenBank/DDBJ databases">
        <title>Sequencing the genomes of two abundant thermophiles in Great Basin hot springs: Thermocrinis jamiesonii and novel Chloroflexi Thermoflexus hugenholtzii.</title>
        <authorList>
            <person name="Hedlund B."/>
        </authorList>
    </citation>
    <scope>NUCLEOTIDE SEQUENCE [LARGE SCALE GENOMIC DNA]</scope>
    <source>
        <strain evidence="3 4">G233</strain>
    </source>
</reference>
<dbReference type="PANTHER" id="PTHR11941">
    <property type="entry name" value="ENOYL-COA HYDRATASE-RELATED"/>
    <property type="match status" value="1"/>
</dbReference>
<name>A0A2A9HGK1_TEPT2</name>
<accession>A0A2A9HGK1</accession>
<dbReference type="EMBL" id="PDJQ01000001">
    <property type="protein sequence ID" value="PFG74262.1"/>
    <property type="molecule type" value="Genomic_DNA"/>
</dbReference>
<comment type="caution">
    <text evidence="3">The sequence shown here is derived from an EMBL/GenBank/DDBJ whole genome shotgun (WGS) entry which is preliminary data.</text>
</comment>
<protein>
    <submittedName>
        <fullName evidence="3">Enoyl-CoA hydratase</fullName>
    </submittedName>
</protein>
<dbReference type="GO" id="GO:0006635">
    <property type="term" value="P:fatty acid beta-oxidation"/>
    <property type="evidence" value="ECO:0007669"/>
    <property type="project" value="TreeGrafter"/>
</dbReference>
<dbReference type="RefSeq" id="WP_165772569.1">
    <property type="nucleotide sequence ID" value="NZ_PDJQ01000001.1"/>
</dbReference>
<evidence type="ECO:0000313" key="3">
    <source>
        <dbReference type="EMBL" id="PFG74262.1"/>
    </source>
</evidence>
<sequence>MPQISVERSGNVATITITNPPHGFMDAATVAELDAATAELDADPAVRAIVITGGVPGVFIRHYSVRELETLARQLRERGVAVDPARPVPPRDIDRVFGWLEATSRPVIAAINGFAMGGGFELALSCDLRIAEEGQYEVGLPEVRLGILPGAGGTQKLPALVGTARALEMTLRGRTVGPAEAHRLGLVHELVPAGRALERAHQLAAEIAALPARAVAHIKRLVRTAGAVPRDEGLALERTLFLDLLLSDEALERMTRMNADDRDIRDV</sequence>